<evidence type="ECO:0000313" key="1">
    <source>
        <dbReference type="EMBL" id="GAF84005.1"/>
    </source>
</evidence>
<sequence length="97" mass="10827">NLGTVTSCFWDSDVNPDVNGVGNTSDPNVVGKTTTEMMKESTFTDANWDFVEVWDIGENQTYPFLRVYPAGDLNHDGIVNFINVVILALHWFEGTEP</sequence>
<dbReference type="EMBL" id="BARS01002306">
    <property type="protein sequence ID" value="GAF84005.1"/>
    <property type="molecule type" value="Genomic_DNA"/>
</dbReference>
<proteinExistence type="predicted"/>
<reference evidence="1" key="1">
    <citation type="journal article" date="2014" name="Front. Microbiol.">
        <title>High frequency of phylogenetically diverse reductive dehalogenase-homologous genes in deep subseafloor sedimentary metagenomes.</title>
        <authorList>
            <person name="Kawai M."/>
            <person name="Futagami T."/>
            <person name="Toyoda A."/>
            <person name="Takaki Y."/>
            <person name="Nishi S."/>
            <person name="Hori S."/>
            <person name="Arai W."/>
            <person name="Tsubouchi T."/>
            <person name="Morono Y."/>
            <person name="Uchiyama I."/>
            <person name="Ito T."/>
            <person name="Fujiyama A."/>
            <person name="Inagaki F."/>
            <person name="Takami H."/>
        </authorList>
    </citation>
    <scope>NUCLEOTIDE SEQUENCE</scope>
    <source>
        <strain evidence="1">Expedition CK06-06</strain>
    </source>
</reference>
<protein>
    <recommendedName>
        <fullName evidence="2">Dockerin domain-containing protein</fullName>
    </recommendedName>
</protein>
<evidence type="ECO:0008006" key="2">
    <source>
        <dbReference type="Google" id="ProtNLM"/>
    </source>
</evidence>
<gene>
    <name evidence="1" type="ORF">S01H1_04358</name>
</gene>
<feature type="non-terminal residue" evidence="1">
    <location>
        <position position="1"/>
    </location>
</feature>
<dbReference type="AlphaFoldDB" id="X0U697"/>
<comment type="caution">
    <text evidence="1">The sequence shown here is derived from an EMBL/GenBank/DDBJ whole genome shotgun (WGS) entry which is preliminary data.</text>
</comment>
<name>X0U697_9ZZZZ</name>
<organism evidence="1">
    <name type="scientific">marine sediment metagenome</name>
    <dbReference type="NCBI Taxonomy" id="412755"/>
    <lineage>
        <taxon>unclassified sequences</taxon>
        <taxon>metagenomes</taxon>
        <taxon>ecological metagenomes</taxon>
    </lineage>
</organism>
<accession>X0U697</accession>